<evidence type="ECO:0000313" key="6">
    <source>
        <dbReference type="EMBL" id="CAL8122308.1"/>
    </source>
</evidence>
<name>A0ABP1R7J3_9HEXA</name>
<dbReference type="EMBL" id="CAXLJM020000068">
    <property type="protein sequence ID" value="CAL8122308.1"/>
    <property type="molecule type" value="Genomic_DNA"/>
</dbReference>
<evidence type="ECO:0000256" key="4">
    <source>
        <dbReference type="ARBA" id="ARBA00023242"/>
    </source>
</evidence>
<accession>A0ABP1R7J3</accession>
<evidence type="ECO:0008006" key="8">
    <source>
        <dbReference type="Google" id="ProtNLM"/>
    </source>
</evidence>
<evidence type="ECO:0000256" key="1">
    <source>
        <dbReference type="ARBA" id="ARBA00004123"/>
    </source>
</evidence>
<dbReference type="InterPro" id="IPR036504">
    <property type="entry name" value="CGI121/TPRKB_sf"/>
</dbReference>
<dbReference type="NCBIfam" id="NF011465">
    <property type="entry name" value="PRK14886.1-1"/>
    <property type="match status" value="1"/>
</dbReference>
<evidence type="ECO:0000256" key="5">
    <source>
        <dbReference type="RuleBase" id="RU004398"/>
    </source>
</evidence>
<comment type="caution">
    <text evidence="6">The sequence shown here is derived from an EMBL/GenBank/DDBJ whole genome shotgun (WGS) entry which is preliminary data.</text>
</comment>
<evidence type="ECO:0000256" key="2">
    <source>
        <dbReference type="ARBA" id="ARBA00005546"/>
    </source>
</evidence>
<dbReference type="SUPFAM" id="SSF143870">
    <property type="entry name" value="PF0523-like"/>
    <property type="match status" value="1"/>
</dbReference>
<keyword evidence="7" id="KW-1185">Reference proteome</keyword>
<keyword evidence="4 5" id="KW-0539">Nucleus</keyword>
<dbReference type="InterPro" id="IPR013926">
    <property type="entry name" value="CGI121/TPRKB"/>
</dbReference>
<gene>
    <name evidence="6" type="ORF">ODALV1_LOCUS19742</name>
</gene>
<comment type="subcellular location">
    <subcellularLocation>
        <location evidence="1">Nucleus</location>
    </subcellularLocation>
</comment>
<comment type="similarity">
    <text evidence="2 5">Belongs to the CGI121/TPRKB family.</text>
</comment>
<dbReference type="Gene3D" id="3.30.2380.10">
    <property type="entry name" value="CGI121/TPRKB"/>
    <property type="match status" value="1"/>
</dbReference>
<proteinExistence type="inferred from homology"/>
<dbReference type="Proteomes" id="UP001642540">
    <property type="component" value="Unassembled WGS sequence"/>
</dbReference>
<keyword evidence="3" id="KW-0819">tRNA processing</keyword>
<organism evidence="6 7">
    <name type="scientific">Orchesella dallaii</name>
    <dbReference type="NCBI Taxonomy" id="48710"/>
    <lineage>
        <taxon>Eukaryota</taxon>
        <taxon>Metazoa</taxon>
        <taxon>Ecdysozoa</taxon>
        <taxon>Arthropoda</taxon>
        <taxon>Hexapoda</taxon>
        <taxon>Collembola</taxon>
        <taxon>Entomobryomorpha</taxon>
        <taxon>Entomobryoidea</taxon>
        <taxon>Orchesellidae</taxon>
        <taxon>Orchesellinae</taxon>
        <taxon>Orchesella</taxon>
    </lineage>
</organism>
<dbReference type="PANTHER" id="PTHR15840">
    <property type="entry name" value="CGI-121 FAMILY MEMBER"/>
    <property type="match status" value="1"/>
</dbReference>
<reference evidence="6 7" key="1">
    <citation type="submission" date="2024-08" db="EMBL/GenBank/DDBJ databases">
        <authorList>
            <person name="Cucini C."/>
            <person name="Frati F."/>
        </authorList>
    </citation>
    <scope>NUCLEOTIDE SEQUENCE [LARGE SCALE GENOMIC DNA]</scope>
</reference>
<dbReference type="Pfam" id="PF08617">
    <property type="entry name" value="CGI-121"/>
    <property type="match status" value="1"/>
</dbReference>
<evidence type="ECO:0000256" key="3">
    <source>
        <dbReference type="ARBA" id="ARBA00022694"/>
    </source>
</evidence>
<sequence>MDFDFAEHQDNLIRKLYTNVQNTAEIRKVIFAAKLPFTLINPELVLDPFQLSVAMTKALYNMKEGSMMTRSFQTEILYCLSPNKNITEALTSFGSKENDSTFILIGEKQAFVQLEHQIQGKEVPLSEVSQFSKEDTIKQMYQIPNDELQNSTLLKSIVSRISSKEFATG</sequence>
<dbReference type="PANTHER" id="PTHR15840:SF10">
    <property type="entry name" value="EKC_KEOPS COMPLEX SUBUNIT TPRKB"/>
    <property type="match status" value="1"/>
</dbReference>
<protein>
    <recommendedName>
        <fullName evidence="8">EKC/KEOPS complex subunit CGI121</fullName>
    </recommendedName>
</protein>
<evidence type="ECO:0000313" key="7">
    <source>
        <dbReference type="Proteomes" id="UP001642540"/>
    </source>
</evidence>